<protein>
    <submittedName>
        <fullName evidence="2">Uncharacterized protein</fullName>
    </submittedName>
</protein>
<reference evidence="2 3" key="1">
    <citation type="submission" date="2024-07" db="EMBL/GenBank/DDBJ databases">
        <title>Genomic Encyclopedia of Type Strains, Phase V (KMG-V): Genome sequencing to study the core and pangenomes of soil and plant-associated prokaryotes.</title>
        <authorList>
            <person name="Whitman W."/>
        </authorList>
    </citation>
    <scope>NUCLEOTIDE SEQUENCE [LARGE SCALE GENOMIC DNA]</scope>
    <source>
        <strain evidence="2 3">USDA 222</strain>
    </source>
</reference>
<proteinExistence type="predicted"/>
<evidence type="ECO:0000313" key="3">
    <source>
        <dbReference type="Proteomes" id="UP001565474"/>
    </source>
</evidence>
<gene>
    <name evidence="2" type="ORF">ABH992_002096</name>
</gene>
<keyword evidence="3" id="KW-1185">Reference proteome</keyword>
<accession>A0ABV4GCP5</accession>
<evidence type="ECO:0000313" key="2">
    <source>
        <dbReference type="EMBL" id="MEY9469697.1"/>
    </source>
</evidence>
<feature type="region of interest" description="Disordered" evidence="1">
    <location>
        <begin position="1"/>
        <end position="42"/>
    </location>
</feature>
<dbReference type="Proteomes" id="UP001565474">
    <property type="component" value="Unassembled WGS sequence"/>
</dbReference>
<dbReference type="EMBL" id="JBGBZN010000002">
    <property type="protein sequence ID" value="MEY9469697.1"/>
    <property type="molecule type" value="Genomic_DNA"/>
</dbReference>
<sequence length="72" mass="7599">MEYDPGTAVIASTPWETEKGSYPELGSTNELVPKPTSDAASPRHSALVSAHFVPAPVSEMLLELNSSSNVSL</sequence>
<name>A0ABV4GCP5_9BRAD</name>
<comment type="caution">
    <text evidence="2">The sequence shown here is derived from an EMBL/GenBank/DDBJ whole genome shotgun (WGS) entry which is preliminary data.</text>
</comment>
<organism evidence="2 3">
    <name type="scientific">Bradyrhizobium yuanmingense</name>
    <dbReference type="NCBI Taxonomy" id="108015"/>
    <lineage>
        <taxon>Bacteria</taxon>
        <taxon>Pseudomonadati</taxon>
        <taxon>Pseudomonadota</taxon>
        <taxon>Alphaproteobacteria</taxon>
        <taxon>Hyphomicrobiales</taxon>
        <taxon>Nitrobacteraceae</taxon>
        <taxon>Bradyrhizobium</taxon>
    </lineage>
</organism>
<evidence type="ECO:0000256" key="1">
    <source>
        <dbReference type="SAM" id="MobiDB-lite"/>
    </source>
</evidence>